<dbReference type="Proteomes" id="UP001224775">
    <property type="component" value="Unassembled WGS sequence"/>
</dbReference>
<proteinExistence type="inferred from homology"/>
<keyword evidence="3" id="KW-0732">Signal</keyword>
<accession>A0AAD8Y6R6</accession>
<dbReference type="GO" id="GO:0047429">
    <property type="term" value="F:nucleoside triphosphate diphosphatase activity"/>
    <property type="evidence" value="ECO:0007669"/>
    <property type="project" value="InterPro"/>
</dbReference>
<dbReference type="PANTHER" id="PTHR43213">
    <property type="entry name" value="BIFUNCTIONAL DTTP/UTP PYROPHOSPHATASE/METHYLTRANSFERASE PROTEIN-RELATED"/>
    <property type="match status" value="1"/>
</dbReference>
<comment type="cofactor">
    <cofactor evidence="1">
        <name>a divalent metal cation</name>
        <dbReference type="ChEBI" id="CHEBI:60240"/>
    </cofactor>
</comment>
<protein>
    <submittedName>
        <fullName evidence="4">Nucleoside triphosphate pyrophosphatase Maf family protein</fullName>
        <ecNumber evidence="4">3.6.1.-</ecNumber>
    </submittedName>
</protein>
<name>A0AAD8Y6R6_9STRA</name>
<evidence type="ECO:0000313" key="4">
    <source>
        <dbReference type="EMBL" id="KAK1740769.1"/>
    </source>
</evidence>
<evidence type="ECO:0000256" key="3">
    <source>
        <dbReference type="SAM" id="SignalP"/>
    </source>
</evidence>
<dbReference type="EC" id="3.6.1.-" evidence="4"/>
<dbReference type="InterPro" id="IPR029001">
    <property type="entry name" value="ITPase-like_fam"/>
</dbReference>
<dbReference type="AlphaFoldDB" id="A0AAD8Y6R6"/>
<evidence type="ECO:0000256" key="2">
    <source>
        <dbReference type="ARBA" id="ARBA00022801"/>
    </source>
</evidence>
<keyword evidence="5" id="KW-1185">Reference proteome</keyword>
<dbReference type="SUPFAM" id="SSF52972">
    <property type="entry name" value="ITPase-like"/>
    <property type="match status" value="1"/>
</dbReference>
<evidence type="ECO:0000256" key="1">
    <source>
        <dbReference type="ARBA" id="ARBA00001968"/>
    </source>
</evidence>
<organism evidence="4 5">
    <name type="scientific">Skeletonema marinoi</name>
    <dbReference type="NCBI Taxonomy" id="267567"/>
    <lineage>
        <taxon>Eukaryota</taxon>
        <taxon>Sar</taxon>
        <taxon>Stramenopiles</taxon>
        <taxon>Ochrophyta</taxon>
        <taxon>Bacillariophyta</taxon>
        <taxon>Coscinodiscophyceae</taxon>
        <taxon>Thalassiosirophycidae</taxon>
        <taxon>Thalassiosirales</taxon>
        <taxon>Skeletonemataceae</taxon>
        <taxon>Skeletonema</taxon>
        <taxon>Skeletonema marinoi-dohrnii complex</taxon>
    </lineage>
</organism>
<dbReference type="EMBL" id="JATAAI010000015">
    <property type="protein sequence ID" value="KAK1740769.1"/>
    <property type="molecule type" value="Genomic_DNA"/>
</dbReference>
<dbReference type="InterPro" id="IPR003697">
    <property type="entry name" value="Maf-like"/>
</dbReference>
<feature type="signal peptide" evidence="3">
    <location>
        <begin position="1"/>
        <end position="16"/>
    </location>
</feature>
<dbReference type="Gene3D" id="3.90.950.10">
    <property type="match status" value="1"/>
</dbReference>
<dbReference type="Pfam" id="PF02545">
    <property type="entry name" value="Maf"/>
    <property type="match status" value="1"/>
</dbReference>
<feature type="chain" id="PRO_5042127716" evidence="3">
    <location>
        <begin position="17"/>
        <end position="285"/>
    </location>
</feature>
<gene>
    <name evidence="4" type="ORF">QTG54_008864</name>
</gene>
<dbReference type="NCBIfam" id="TIGR00172">
    <property type="entry name" value="maf"/>
    <property type="match status" value="1"/>
</dbReference>
<evidence type="ECO:0000313" key="5">
    <source>
        <dbReference type="Proteomes" id="UP001224775"/>
    </source>
</evidence>
<comment type="caution">
    <text evidence="4">The sequence shown here is derived from an EMBL/GenBank/DDBJ whole genome shotgun (WGS) entry which is preliminary data.</text>
</comment>
<reference evidence="4" key="1">
    <citation type="submission" date="2023-06" db="EMBL/GenBank/DDBJ databases">
        <title>Survivors Of The Sea: Transcriptome response of Skeletonema marinoi to long-term dormancy.</title>
        <authorList>
            <person name="Pinder M.I.M."/>
            <person name="Kourtchenko O."/>
            <person name="Robertson E.K."/>
            <person name="Larsson T."/>
            <person name="Maumus F."/>
            <person name="Osuna-Cruz C.M."/>
            <person name="Vancaester E."/>
            <person name="Stenow R."/>
            <person name="Vandepoele K."/>
            <person name="Ploug H."/>
            <person name="Bruchert V."/>
            <person name="Godhe A."/>
            <person name="Topel M."/>
        </authorList>
    </citation>
    <scope>NUCLEOTIDE SEQUENCE</scope>
    <source>
        <strain evidence="4">R05AC</strain>
    </source>
</reference>
<dbReference type="PANTHER" id="PTHR43213:SF5">
    <property type="entry name" value="BIFUNCTIONAL DTTP_UTP PYROPHOSPHATASE_METHYLTRANSFERASE PROTEIN-RELATED"/>
    <property type="match status" value="1"/>
</dbReference>
<dbReference type="HAMAP" id="MF_00528">
    <property type="entry name" value="Maf"/>
    <property type="match status" value="1"/>
</dbReference>
<dbReference type="CDD" id="cd00555">
    <property type="entry name" value="Maf"/>
    <property type="match status" value="1"/>
</dbReference>
<keyword evidence="2 4" id="KW-0378">Hydrolase</keyword>
<sequence length="285" mass="30938">MMYTVALSVLITFCGCISNNNSCQGFSLHTSKTAAHRTSMMSASNSDGVAYDEPSKLLVSSFHQISLASDPEAKLRLILASQSPRRTEILEMMGLGGRFTASPSPLDEEKLQIELSQQEISPSDYARTLAERKAHAYAAEALEITNGVALIIGSDTIVDLDGHIMEKPTDEKVAHSMLSSLSGNWHQVHTGVAVYAVGASASSNEPQLMFSFTDTAKVKFASLTDRDIKAYIDTREPFDKAGSYGIQGIGGQLVEKINGDFFTVMGLPMHRLSRELTDVIKNLDL</sequence>